<dbReference type="EMBL" id="UINC01052281">
    <property type="protein sequence ID" value="SVB67432.1"/>
    <property type="molecule type" value="Genomic_DNA"/>
</dbReference>
<sequence>MNYNYYYNNVPGKGQCRNNLIYTSLLSEDKTEFVQWYYNDTEYHNGQNEIVDPALMQQKWEREIIFLQFMESEAPNMIPRIVEIDEEQRKVYLEVQGSDFWERSGCTQDNFNSVCPDWQEQMLDIIEVHKDLGLYKFSLHPNSYFVVNGRLKSINYFFCYSEEEQLISIKDHLSHISKDRQTELFPKIEQQGLSVNEPQEYLDLQLLCFDSFASNYPADFIEQAKQIYSV</sequence>
<accession>A0A382FXT8</accession>
<reference evidence="1" key="1">
    <citation type="submission" date="2018-05" db="EMBL/GenBank/DDBJ databases">
        <authorList>
            <person name="Lanie J.A."/>
            <person name="Ng W.-L."/>
            <person name="Kazmierczak K.M."/>
            <person name="Andrzejewski T.M."/>
            <person name="Davidsen T.M."/>
            <person name="Wayne K.J."/>
            <person name="Tettelin H."/>
            <person name="Glass J.I."/>
            <person name="Rusch D."/>
            <person name="Podicherti R."/>
            <person name="Tsui H.-C.T."/>
            <person name="Winkler M.E."/>
        </authorList>
    </citation>
    <scope>NUCLEOTIDE SEQUENCE</scope>
</reference>
<protein>
    <submittedName>
        <fullName evidence="1">Uncharacterized protein</fullName>
    </submittedName>
</protein>
<gene>
    <name evidence="1" type="ORF">METZ01_LOCUS220286</name>
</gene>
<proteinExistence type="predicted"/>
<evidence type="ECO:0000313" key="1">
    <source>
        <dbReference type="EMBL" id="SVB67432.1"/>
    </source>
</evidence>
<dbReference type="AlphaFoldDB" id="A0A382FXT8"/>
<name>A0A382FXT8_9ZZZZ</name>
<organism evidence="1">
    <name type="scientific">marine metagenome</name>
    <dbReference type="NCBI Taxonomy" id="408172"/>
    <lineage>
        <taxon>unclassified sequences</taxon>
        <taxon>metagenomes</taxon>
        <taxon>ecological metagenomes</taxon>
    </lineage>
</organism>